<keyword evidence="12" id="KW-1185">Reference proteome</keyword>
<dbReference type="InterPro" id="IPR022755">
    <property type="entry name" value="Znf_C2H2_jaz"/>
</dbReference>
<dbReference type="Proteomes" id="UP000492821">
    <property type="component" value="Unassembled WGS sequence"/>
</dbReference>
<dbReference type="PROSITE" id="PS00028">
    <property type="entry name" value="ZINC_FINGER_C2H2_1"/>
    <property type="match status" value="1"/>
</dbReference>
<evidence type="ECO:0000256" key="6">
    <source>
        <dbReference type="ARBA" id="ARBA00022771"/>
    </source>
</evidence>
<evidence type="ECO:0000256" key="2">
    <source>
        <dbReference type="ARBA" id="ARBA00022490"/>
    </source>
</evidence>
<evidence type="ECO:0000313" key="12">
    <source>
        <dbReference type="Proteomes" id="UP000492821"/>
    </source>
</evidence>
<dbReference type="Pfam" id="PF12171">
    <property type="entry name" value="zf-C2H2_jaz"/>
    <property type="match status" value="1"/>
</dbReference>
<dbReference type="WBParaSite" id="Pan_g11700.t1">
    <property type="protein sequence ID" value="Pan_g11700.t1"/>
    <property type="gene ID" value="Pan_g11700"/>
</dbReference>
<feature type="region of interest" description="Disordered" evidence="10">
    <location>
        <begin position="113"/>
        <end position="181"/>
    </location>
</feature>
<evidence type="ECO:0000256" key="4">
    <source>
        <dbReference type="ARBA" id="ARBA00022723"/>
    </source>
</evidence>
<feature type="compositionally biased region" description="Acidic residues" evidence="10">
    <location>
        <begin position="171"/>
        <end position="180"/>
    </location>
</feature>
<keyword evidence="3" id="KW-0690">Ribosome biogenesis</keyword>
<evidence type="ECO:0000256" key="9">
    <source>
        <dbReference type="PROSITE-ProRule" id="PRU00042"/>
    </source>
</evidence>
<dbReference type="InterPro" id="IPR041661">
    <property type="entry name" value="ZN622/Rei1/Reh1_Znf-C2H2"/>
</dbReference>
<dbReference type="SUPFAM" id="SSF57667">
    <property type="entry name" value="beta-beta-alpha zinc fingers"/>
    <property type="match status" value="2"/>
</dbReference>
<feature type="region of interest" description="Disordered" evidence="10">
    <location>
        <begin position="67"/>
        <end position="86"/>
    </location>
</feature>
<dbReference type="SMART" id="SM00451">
    <property type="entry name" value="ZnF_U1"/>
    <property type="match status" value="2"/>
</dbReference>
<protein>
    <submittedName>
        <fullName evidence="13">C2H2-type domain-containing protein</fullName>
    </submittedName>
</protein>
<dbReference type="Gene3D" id="3.30.160.60">
    <property type="entry name" value="Classic Zinc Finger"/>
    <property type="match status" value="1"/>
</dbReference>
<feature type="domain" description="C2H2-type" evidence="11">
    <location>
        <begin position="90"/>
        <end position="119"/>
    </location>
</feature>
<dbReference type="PANTHER" id="PTHR13182:SF8">
    <property type="entry name" value="CYTOPLASMIC 60S SUBUNIT BIOGENESIS FACTOR ZNF622"/>
    <property type="match status" value="1"/>
</dbReference>
<keyword evidence="7" id="KW-0862">Zinc</keyword>
<sequence length="403" mass="44988">MTSVAAPPQSKLDPSTGFTCISCRLVFATSALQRDHYQGEWHRYNIKRQVAGLPPISQEQFEGKVQTFQDAKPAPGSKSAPKAKKENEEEYCPACGKLFKSQNAFNNHLNSKKHKDNQVAFDANGGAKPKPKPILEPETAPAGDVEMPPVTEEDSDDESDDGTGSWKTVNSDDEDEDEDYDASKALPSTSCLFCPVKSNSVESNLEHMTVHGFYIPDTEYCTDVEGLLSYLGMKVGCGGICTFCNRRSRWFRTLDAVQKHMRDKQHCKVSLEDDEIVEYLDFYDYGSLLVNEDEGDDNVAINEGYTLILPSGATLGHRSLQRYYKQKLRLGTMETKSAAQNRKAINAALGNYKALGWTGATGKVAELRVRDIGYMKRVFSHQYMKLGIKNNKLFKTRGRADQM</sequence>
<dbReference type="InterPro" id="IPR040025">
    <property type="entry name" value="Znf622/Rei1/Reh1"/>
</dbReference>
<keyword evidence="6 9" id="KW-0863">Zinc-finger</keyword>
<evidence type="ECO:0000313" key="13">
    <source>
        <dbReference type="WBParaSite" id="Pan_g11700.t1"/>
    </source>
</evidence>
<dbReference type="PROSITE" id="PS50157">
    <property type="entry name" value="ZINC_FINGER_C2H2_2"/>
    <property type="match status" value="1"/>
</dbReference>
<evidence type="ECO:0000259" key="11">
    <source>
        <dbReference type="PROSITE" id="PS50157"/>
    </source>
</evidence>
<dbReference type="PANTHER" id="PTHR13182">
    <property type="entry name" value="ZINC FINGER PROTEIN 622"/>
    <property type="match status" value="1"/>
</dbReference>
<feature type="compositionally biased region" description="Low complexity" evidence="10">
    <location>
        <begin position="71"/>
        <end position="80"/>
    </location>
</feature>
<dbReference type="InterPro" id="IPR036236">
    <property type="entry name" value="Znf_C2H2_sf"/>
</dbReference>
<dbReference type="GO" id="GO:0042273">
    <property type="term" value="P:ribosomal large subunit biogenesis"/>
    <property type="evidence" value="ECO:0007669"/>
    <property type="project" value="TreeGrafter"/>
</dbReference>
<accession>A0A7E4UQX2</accession>
<dbReference type="SMART" id="SM00355">
    <property type="entry name" value="ZnF_C2H2"/>
    <property type="match status" value="4"/>
</dbReference>
<dbReference type="GO" id="GO:0005737">
    <property type="term" value="C:cytoplasm"/>
    <property type="evidence" value="ECO:0007669"/>
    <property type="project" value="UniProtKB-SubCell"/>
</dbReference>
<proteinExistence type="inferred from homology"/>
<evidence type="ECO:0000256" key="10">
    <source>
        <dbReference type="SAM" id="MobiDB-lite"/>
    </source>
</evidence>
<keyword evidence="4" id="KW-0479">Metal-binding</keyword>
<dbReference type="InterPro" id="IPR003604">
    <property type="entry name" value="Matrin/U1-like-C_Znf_C2H2"/>
</dbReference>
<dbReference type="GO" id="GO:0003676">
    <property type="term" value="F:nucleic acid binding"/>
    <property type="evidence" value="ECO:0007669"/>
    <property type="project" value="InterPro"/>
</dbReference>
<dbReference type="AlphaFoldDB" id="A0A7E4UQX2"/>
<dbReference type="InterPro" id="IPR013087">
    <property type="entry name" value="Znf_C2H2_type"/>
</dbReference>
<dbReference type="GO" id="GO:0030687">
    <property type="term" value="C:preribosome, large subunit precursor"/>
    <property type="evidence" value="ECO:0007669"/>
    <property type="project" value="TreeGrafter"/>
</dbReference>
<evidence type="ECO:0000256" key="7">
    <source>
        <dbReference type="ARBA" id="ARBA00022833"/>
    </source>
</evidence>
<reference evidence="12" key="1">
    <citation type="journal article" date="2013" name="Genetics">
        <title>The draft genome and transcriptome of Panagrellus redivivus are shaped by the harsh demands of a free-living lifestyle.</title>
        <authorList>
            <person name="Srinivasan J."/>
            <person name="Dillman A.R."/>
            <person name="Macchietto M.G."/>
            <person name="Heikkinen L."/>
            <person name="Lakso M."/>
            <person name="Fracchia K.M."/>
            <person name="Antoshechkin I."/>
            <person name="Mortazavi A."/>
            <person name="Wong G."/>
            <person name="Sternberg P.W."/>
        </authorList>
    </citation>
    <scope>NUCLEOTIDE SEQUENCE [LARGE SCALE GENOMIC DNA]</scope>
    <source>
        <strain evidence="12">MT8872</strain>
    </source>
</reference>
<evidence type="ECO:0000256" key="5">
    <source>
        <dbReference type="ARBA" id="ARBA00022737"/>
    </source>
</evidence>
<comment type="similarity">
    <text evidence="8">Belongs to the REI1 family.</text>
</comment>
<reference evidence="13" key="2">
    <citation type="submission" date="2020-10" db="UniProtKB">
        <authorList>
            <consortium name="WormBaseParasite"/>
        </authorList>
    </citation>
    <scope>IDENTIFICATION</scope>
</reference>
<evidence type="ECO:0000256" key="3">
    <source>
        <dbReference type="ARBA" id="ARBA00022517"/>
    </source>
</evidence>
<dbReference type="GO" id="GO:0008270">
    <property type="term" value="F:zinc ion binding"/>
    <property type="evidence" value="ECO:0007669"/>
    <property type="project" value="UniProtKB-KW"/>
</dbReference>
<evidence type="ECO:0000256" key="1">
    <source>
        <dbReference type="ARBA" id="ARBA00004496"/>
    </source>
</evidence>
<dbReference type="Pfam" id="PF12756">
    <property type="entry name" value="zf-C2H2_2"/>
    <property type="match status" value="1"/>
</dbReference>
<keyword evidence="5" id="KW-0677">Repeat</keyword>
<evidence type="ECO:0000256" key="8">
    <source>
        <dbReference type="ARBA" id="ARBA00034126"/>
    </source>
</evidence>
<name>A0A7E4UQX2_PANRE</name>
<comment type="subcellular location">
    <subcellularLocation>
        <location evidence="1">Cytoplasm</location>
    </subcellularLocation>
</comment>
<feature type="compositionally biased region" description="Acidic residues" evidence="10">
    <location>
        <begin position="151"/>
        <end position="161"/>
    </location>
</feature>
<keyword evidence="2" id="KW-0963">Cytoplasm</keyword>
<organism evidence="12 13">
    <name type="scientific">Panagrellus redivivus</name>
    <name type="common">Microworm</name>
    <dbReference type="NCBI Taxonomy" id="6233"/>
    <lineage>
        <taxon>Eukaryota</taxon>
        <taxon>Metazoa</taxon>
        <taxon>Ecdysozoa</taxon>
        <taxon>Nematoda</taxon>
        <taxon>Chromadorea</taxon>
        <taxon>Rhabditida</taxon>
        <taxon>Tylenchina</taxon>
        <taxon>Panagrolaimomorpha</taxon>
        <taxon>Panagrolaimoidea</taxon>
        <taxon>Panagrolaimidae</taxon>
        <taxon>Panagrellus</taxon>
    </lineage>
</organism>